<feature type="region of interest" description="Disordered" evidence="1">
    <location>
        <begin position="27"/>
        <end position="76"/>
    </location>
</feature>
<comment type="caution">
    <text evidence="2">The sequence shown here is derived from an EMBL/GenBank/DDBJ whole genome shotgun (WGS) entry which is preliminary data.</text>
</comment>
<dbReference type="Proteomes" id="UP000747542">
    <property type="component" value="Unassembled WGS sequence"/>
</dbReference>
<name>A0A8J5NBJ6_HOMAM</name>
<keyword evidence="3" id="KW-1185">Reference proteome</keyword>
<accession>A0A8J5NBJ6</accession>
<sequence length="174" mass="19234">MMASAATLEGGSSPTNDEIIILPVAQPRGGVSTGTSPILVHDSTRRTSVGTSVSPASRGTTLHPPELPGGARRTRRNLDEEKKIALSQLQELEAAIKVRKVTKVDGRKNRWVEYRARKQAEEAKQGNLNMRYVMIKQCPVANKRNKRGKRRYTGSKKRGHKKNEGVVEGFTVYV</sequence>
<protein>
    <submittedName>
        <fullName evidence="2">Putative Chromodomain Y-like 1</fullName>
    </submittedName>
</protein>
<evidence type="ECO:0000256" key="1">
    <source>
        <dbReference type="SAM" id="MobiDB-lite"/>
    </source>
</evidence>
<proteinExistence type="predicted"/>
<reference evidence="2" key="1">
    <citation type="journal article" date="2021" name="Sci. Adv.">
        <title>The American lobster genome reveals insights on longevity, neural, and immune adaptations.</title>
        <authorList>
            <person name="Polinski J.M."/>
            <person name="Zimin A.V."/>
            <person name="Clark K.F."/>
            <person name="Kohn A.B."/>
            <person name="Sadowski N."/>
            <person name="Timp W."/>
            <person name="Ptitsyn A."/>
            <person name="Khanna P."/>
            <person name="Romanova D.Y."/>
            <person name="Williams P."/>
            <person name="Greenwood S.J."/>
            <person name="Moroz L.L."/>
            <person name="Walt D.R."/>
            <person name="Bodnar A.G."/>
        </authorList>
    </citation>
    <scope>NUCLEOTIDE SEQUENCE</scope>
    <source>
        <strain evidence="2">GMGI-L3</strain>
    </source>
</reference>
<gene>
    <name evidence="2" type="ORF">Hamer_G008360</name>
</gene>
<evidence type="ECO:0000313" key="2">
    <source>
        <dbReference type="EMBL" id="KAG7177696.1"/>
    </source>
</evidence>
<dbReference type="AlphaFoldDB" id="A0A8J5NBJ6"/>
<dbReference type="EMBL" id="JAHLQT010001931">
    <property type="protein sequence ID" value="KAG7177696.1"/>
    <property type="molecule type" value="Genomic_DNA"/>
</dbReference>
<organism evidence="2 3">
    <name type="scientific">Homarus americanus</name>
    <name type="common">American lobster</name>
    <dbReference type="NCBI Taxonomy" id="6706"/>
    <lineage>
        <taxon>Eukaryota</taxon>
        <taxon>Metazoa</taxon>
        <taxon>Ecdysozoa</taxon>
        <taxon>Arthropoda</taxon>
        <taxon>Crustacea</taxon>
        <taxon>Multicrustacea</taxon>
        <taxon>Malacostraca</taxon>
        <taxon>Eumalacostraca</taxon>
        <taxon>Eucarida</taxon>
        <taxon>Decapoda</taxon>
        <taxon>Pleocyemata</taxon>
        <taxon>Astacidea</taxon>
        <taxon>Nephropoidea</taxon>
        <taxon>Nephropidae</taxon>
        <taxon>Homarus</taxon>
    </lineage>
</organism>
<evidence type="ECO:0000313" key="3">
    <source>
        <dbReference type="Proteomes" id="UP000747542"/>
    </source>
</evidence>